<dbReference type="InterPro" id="IPR006703">
    <property type="entry name" value="G_AIG1"/>
</dbReference>
<keyword evidence="5" id="KW-1185">Reference proteome</keyword>
<accession>A0A3Q1EDS6</accession>
<evidence type="ECO:0000256" key="2">
    <source>
        <dbReference type="ARBA" id="ARBA00022741"/>
    </source>
</evidence>
<sequence>MQFISGTRHDRLIRSTKVFIHLRLVLVGRTGSGKSTSGNIILGRDAFSTGGAAASSLSGNMG</sequence>
<reference evidence="4" key="1">
    <citation type="submission" date="2025-08" db="UniProtKB">
        <authorList>
            <consortium name="Ensembl"/>
        </authorList>
    </citation>
    <scope>IDENTIFICATION</scope>
</reference>
<organism evidence="4 5">
    <name type="scientific">Acanthochromis polyacanthus</name>
    <name type="common">spiny chromis</name>
    <dbReference type="NCBI Taxonomy" id="80966"/>
    <lineage>
        <taxon>Eukaryota</taxon>
        <taxon>Metazoa</taxon>
        <taxon>Chordata</taxon>
        <taxon>Craniata</taxon>
        <taxon>Vertebrata</taxon>
        <taxon>Euteleostomi</taxon>
        <taxon>Actinopterygii</taxon>
        <taxon>Neopterygii</taxon>
        <taxon>Teleostei</taxon>
        <taxon>Neoteleostei</taxon>
        <taxon>Acanthomorphata</taxon>
        <taxon>Ovalentaria</taxon>
        <taxon>Pomacentridae</taxon>
        <taxon>Acanthochromis</taxon>
    </lineage>
</organism>
<dbReference type="STRING" id="80966.ENSAPOP00000002386"/>
<comment type="similarity">
    <text evidence="1">Belongs to the TRAFAC class TrmE-Era-EngA-EngB-Septin-like GTPase superfamily. AIG1/Toc34/Toc159-like paraseptin GTPase family. IAN subfamily.</text>
</comment>
<dbReference type="InParanoid" id="A0A3Q1EDS6"/>
<dbReference type="Proteomes" id="UP000257200">
    <property type="component" value="Unplaced"/>
</dbReference>
<dbReference type="SUPFAM" id="SSF52540">
    <property type="entry name" value="P-loop containing nucleoside triphosphate hydrolases"/>
    <property type="match status" value="1"/>
</dbReference>
<dbReference type="GO" id="GO:0005525">
    <property type="term" value="F:GTP binding"/>
    <property type="evidence" value="ECO:0007669"/>
    <property type="project" value="InterPro"/>
</dbReference>
<dbReference type="Pfam" id="PF04548">
    <property type="entry name" value="AIG1"/>
    <property type="match status" value="1"/>
</dbReference>
<dbReference type="Ensembl" id="ENSAPOT00000013538.1">
    <property type="protein sequence ID" value="ENSAPOP00000002386.1"/>
    <property type="gene ID" value="ENSAPOG00000003778.1"/>
</dbReference>
<evidence type="ECO:0000259" key="3">
    <source>
        <dbReference type="Pfam" id="PF04548"/>
    </source>
</evidence>
<dbReference type="Gene3D" id="3.40.50.300">
    <property type="entry name" value="P-loop containing nucleotide triphosphate hydrolases"/>
    <property type="match status" value="1"/>
</dbReference>
<dbReference type="GeneTree" id="ENSGT00940000182458"/>
<evidence type="ECO:0000256" key="1">
    <source>
        <dbReference type="ARBA" id="ARBA00008535"/>
    </source>
</evidence>
<name>A0A3Q1EDS6_9TELE</name>
<evidence type="ECO:0000313" key="5">
    <source>
        <dbReference type="Proteomes" id="UP000257200"/>
    </source>
</evidence>
<proteinExistence type="inferred from homology"/>
<dbReference type="AlphaFoldDB" id="A0A3Q1EDS6"/>
<feature type="domain" description="AIG1-type G" evidence="3">
    <location>
        <begin position="22"/>
        <end position="54"/>
    </location>
</feature>
<evidence type="ECO:0000313" key="4">
    <source>
        <dbReference type="Ensembl" id="ENSAPOP00000002386.1"/>
    </source>
</evidence>
<dbReference type="InterPro" id="IPR027417">
    <property type="entry name" value="P-loop_NTPase"/>
</dbReference>
<protein>
    <recommendedName>
        <fullName evidence="3">AIG1-type G domain-containing protein</fullName>
    </recommendedName>
</protein>
<keyword evidence="2" id="KW-0547">Nucleotide-binding</keyword>
<reference evidence="4" key="2">
    <citation type="submission" date="2025-09" db="UniProtKB">
        <authorList>
            <consortium name="Ensembl"/>
        </authorList>
    </citation>
    <scope>IDENTIFICATION</scope>
</reference>